<dbReference type="Proteomes" id="UP001367508">
    <property type="component" value="Unassembled WGS sequence"/>
</dbReference>
<reference evidence="1 2" key="1">
    <citation type="submission" date="2024-01" db="EMBL/GenBank/DDBJ databases">
        <title>The genomes of 5 underutilized Papilionoideae crops provide insights into root nodulation and disease resistanc.</title>
        <authorList>
            <person name="Jiang F."/>
        </authorList>
    </citation>
    <scope>NUCLEOTIDE SEQUENCE [LARGE SCALE GENOMIC DNA]</scope>
    <source>
        <strain evidence="1">LVBAO_FW01</strain>
        <tissue evidence="1">Leaves</tissue>
    </source>
</reference>
<dbReference type="AlphaFoldDB" id="A0AAN9PP59"/>
<sequence>MREDDMGTQIILANRLRQRNIMKVRQTPFSSMTHPTFAQFTRSCGVYRLSVGHVQMDSSRKIFNSKVGSDDFRLIDQRSNHFPALLHFLFKSMAEAIMGFTLFKSHILSSCLQTRKFQMNPSSRLPKHHSNSTLFNKPWQVLEGNNKRGSLCKVNGLPDWPLMAILVEQMEGQRDLITEKSVTHLSDQAIKNVYSWYIMFTVWGCLFFGSMKDPYYDSETYRGDGGDGTGNWIYEKQEIMEAEAREALWREELIEEIEQKVEGLRELEEAGKKEELVK</sequence>
<protein>
    <recommendedName>
        <fullName evidence="3">Photosynthetic NDH subunit of subcomplex B 4, chloroplastic</fullName>
    </recommendedName>
</protein>
<gene>
    <name evidence="1" type="ORF">VNO77_42523</name>
</gene>
<dbReference type="GO" id="GO:0009535">
    <property type="term" value="C:chloroplast thylakoid membrane"/>
    <property type="evidence" value="ECO:0007669"/>
    <property type="project" value="InterPro"/>
</dbReference>
<accession>A0AAN9PP59</accession>
<keyword evidence="2" id="KW-1185">Reference proteome</keyword>
<name>A0AAN9PP59_CANGL</name>
<proteinExistence type="predicted"/>
<organism evidence="1 2">
    <name type="scientific">Canavalia gladiata</name>
    <name type="common">Sword bean</name>
    <name type="synonym">Dolichos gladiatus</name>
    <dbReference type="NCBI Taxonomy" id="3824"/>
    <lineage>
        <taxon>Eukaryota</taxon>
        <taxon>Viridiplantae</taxon>
        <taxon>Streptophyta</taxon>
        <taxon>Embryophyta</taxon>
        <taxon>Tracheophyta</taxon>
        <taxon>Spermatophyta</taxon>
        <taxon>Magnoliopsida</taxon>
        <taxon>eudicotyledons</taxon>
        <taxon>Gunneridae</taxon>
        <taxon>Pentapetalae</taxon>
        <taxon>rosids</taxon>
        <taxon>fabids</taxon>
        <taxon>Fabales</taxon>
        <taxon>Fabaceae</taxon>
        <taxon>Papilionoideae</taxon>
        <taxon>50 kb inversion clade</taxon>
        <taxon>NPAAA clade</taxon>
        <taxon>indigoferoid/millettioid clade</taxon>
        <taxon>Phaseoleae</taxon>
        <taxon>Canavalia</taxon>
    </lineage>
</organism>
<evidence type="ECO:0000313" key="1">
    <source>
        <dbReference type="EMBL" id="KAK7304638.1"/>
    </source>
</evidence>
<dbReference type="PANTHER" id="PTHR36315:SF2">
    <property type="entry name" value="PHOTOSYNTHETIC NDH SUBUNIT OF SUBCOMPLEX B 4, CHLOROPLASTIC"/>
    <property type="match status" value="1"/>
</dbReference>
<evidence type="ECO:0008006" key="3">
    <source>
        <dbReference type="Google" id="ProtNLM"/>
    </source>
</evidence>
<evidence type="ECO:0000313" key="2">
    <source>
        <dbReference type="Proteomes" id="UP001367508"/>
    </source>
</evidence>
<dbReference type="PANTHER" id="PTHR36315">
    <property type="entry name" value="PHOTOSYNTHETIC NDH SUBUNIT OF SUBCOMPLEX B 4, CHLOROPLASTIC"/>
    <property type="match status" value="1"/>
</dbReference>
<dbReference type="GO" id="GO:0009773">
    <property type="term" value="P:photosynthetic electron transport in photosystem I"/>
    <property type="evidence" value="ECO:0007669"/>
    <property type="project" value="InterPro"/>
</dbReference>
<dbReference type="InterPro" id="IPR034570">
    <property type="entry name" value="PNSB4"/>
</dbReference>
<comment type="caution">
    <text evidence="1">The sequence shown here is derived from an EMBL/GenBank/DDBJ whole genome shotgun (WGS) entry which is preliminary data.</text>
</comment>
<dbReference type="EMBL" id="JAYMYQ010000011">
    <property type="protein sequence ID" value="KAK7304638.1"/>
    <property type="molecule type" value="Genomic_DNA"/>
</dbReference>
<dbReference type="GO" id="GO:0010598">
    <property type="term" value="C:NAD(P)H dehydrogenase complex (plastoquinone)"/>
    <property type="evidence" value="ECO:0007669"/>
    <property type="project" value="InterPro"/>
</dbReference>